<keyword evidence="2" id="KW-1185">Reference proteome</keyword>
<proteinExistence type="predicted"/>
<dbReference type="STRING" id="360910.BAV2316"/>
<dbReference type="AlphaFoldDB" id="Q2KYD7"/>
<accession>Q2KYD7</accession>
<evidence type="ECO:0000313" key="1">
    <source>
        <dbReference type="EMBL" id="CAJ49926.1"/>
    </source>
</evidence>
<reference evidence="1 2" key="1">
    <citation type="journal article" date="2006" name="J. Bacteriol.">
        <title>Comparison of the genome sequence of the poultry pathogen Bordetella avium with those of B. bronchiseptica, B. pertussis, and B. parapertussis reveals extensive diversity in surface structures associated with host interaction.</title>
        <authorList>
            <person name="Sebaihia M."/>
            <person name="Preston A."/>
            <person name="Maskell D.J."/>
            <person name="Kuzmiak H."/>
            <person name="Connell T.D."/>
            <person name="King N.D."/>
            <person name="Orndorff P.E."/>
            <person name="Miyamoto D.M."/>
            <person name="Thomson N.R."/>
            <person name="Harris D."/>
            <person name="Goble A."/>
            <person name="Lord A."/>
            <person name="Murphy L."/>
            <person name="Quail M.A."/>
            <person name="Rutter S."/>
            <person name="Squares R."/>
            <person name="Squares S."/>
            <person name="Woodward J."/>
            <person name="Parkhill J."/>
            <person name="Temple L.M."/>
        </authorList>
    </citation>
    <scope>NUCLEOTIDE SEQUENCE [LARGE SCALE GENOMIC DNA]</scope>
    <source>
        <strain evidence="1 2">197N</strain>
    </source>
</reference>
<dbReference type="RefSeq" id="WP_012417977.1">
    <property type="nucleotide sequence ID" value="NC_010645.1"/>
</dbReference>
<dbReference type="NCBIfam" id="NF046053">
    <property type="entry name" value="lipo_BPTD_2524"/>
    <property type="match status" value="1"/>
</dbReference>
<dbReference type="Proteomes" id="UP000001977">
    <property type="component" value="Chromosome"/>
</dbReference>
<sequence>MRLGLGVAAIAIALSGCASKGLMEPGAQGVSQEFLVNADPMAAFRRASEYVRVCHEVRAHPYQVEYGGKRVIGQRGLPHEVLVHQLGEEAKILERIQVQEAERASQARVKVIVLGGGVWDGAEIAAAKQSIESSTPVCRALE</sequence>
<dbReference type="OrthoDB" id="8635383at2"/>
<dbReference type="KEGG" id="bav:BAV2316"/>
<organism evidence="1 2">
    <name type="scientific">Bordetella avium (strain 197N)</name>
    <dbReference type="NCBI Taxonomy" id="360910"/>
    <lineage>
        <taxon>Bacteria</taxon>
        <taxon>Pseudomonadati</taxon>
        <taxon>Pseudomonadota</taxon>
        <taxon>Betaproteobacteria</taxon>
        <taxon>Burkholderiales</taxon>
        <taxon>Alcaligenaceae</taxon>
        <taxon>Bordetella</taxon>
    </lineage>
</organism>
<dbReference type="EMBL" id="AM167904">
    <property type="protein sequence ID" value="CAJ49926.1"/>
    <property type="molecule type" value="Genomic_DNA"/>
</dbReference>
<keyword evidence="1" id="KW-0449">Lipoprotein</keyword>
<dbReference type="PROSITE" id="PS51257">
    <property type="entry name" value="PROKAR_LIPOPROTEIN"/>
    <property type="match status" value="1"/>
</dbReference>
<gene>
    <name evidence="1" type="ordered locus">BAV2316</name>
</gene>
<dbReference type="GeneID" id="92934569"/>
<evidence type="ECO:0000313" key="2">
    <source>
        <dbReference type="Proteomes" id="UP000001977"/>
    </source>
</evidence>
<dbReference type="HOGENOM" id="CLU_1792750_0_0_4"/>
<protein>
    <submittedName>
        <fullName evidence="1">Lipoprotein</fullName>
    </submittedName>
</protein>
<name>Q2KYD7_BORA1</name>